<accession>A0A3M7TEX8</accession>
<dbReference type="Gene3D" id="1.10.443.10">
    <property type="entry name" value="Intergrase catalytic core"/>
    <property type="match status" value="1"/>
</dbReference>
<dbReference type="SUPFAM" id="SSF56349">
    <property type="entry name" value="DNA breaking-rejoining enzymes"/>
    <property type="match status" value="1"/>
</dbReference>
<dbReference type="Proteomes" id="UP000278775">
    <property type="component" value="Unassembled WGS sequence"/>
</dbReference>
<proteinExistence type="predicted"/>
<name>A0A3M7TEX8_9FLAO</name>
<evidence type="ECO:0000256" key="1">
    <source>
        <dbReference type="ARBA" id="ARBA00023125"/>
    </source>
</evidence>
<dbReference type="InterPro" id="IPR011010">
    <property type="entry name" value="DNA_brk_join_enz"/>
</dbReference>
<dbReference type="AlphaFoldDB" id="A0A3M7TEX8"/>
<keyword evidence="2" id="KW-0233">DNA recombination</keyword>
<sequence>MRIEFYLPNNSSYKNIQLILVPENDSNRQNQQKLSFKIPFKLTSKLWNEEKQRPANIYLKKHKAINNKLNELKIRISEHIQSKENKKNISPQTLAKEIKKICNEKTPHYPKNSLVHLMHQYITSKKEIVCYSTYKRYTVFLNLINKFEGHIQERLYIENVDSNFLKNFIAFGKKEAYSENTISRTIHFVRTILNFAEYKGFKTAISELDIKREKQNKEIITLTEQDIIKIKKTLLPKKLHAARDWLIVSCFTGQRVSDFMDFTAEKIIKIADTTCISFKQKKTKKDIILPLHPAVMNVMDRNGNNFPKKLSYTEYNEQIKKIALIAELTEPIKAKIRTGHRAKHTIVEKWEAISSHVGRRSFATMFYGKIPTPLLMEATGHSTEQVFLKYINYHSQDRLLALNKYFNKVYNEGIKKII</sequence>
<evidence type="ECO:0000259" key="3">
    <source>
        <dbReference type="Pfam" id="PF13102"/>
    </source>
</evidence>
<dbReference type="GO" id="GO:0015074">
    <property type="term" value="P:DNA integration"/>
    <property type="evidence" value="ECO:0007669"/>
    <property type="project" value="InterPro"/>
</dbReference>
<dbReference type="RefSeq" id="WP_122635578.1">
    <property type="nucleotide sequence ID" value="NZ_QWIU01000002.1"/>
</dbReference>
<dbReference type="Gene3D" id="1.10.150.130">
    <property type="match status" value="1"/>
</dbReference>
<protein>
    <submittedName>
        <fullName evidence="4">Integrase</fullName>
    </submittedName>
</protein>
<dbReference type="Pfam" id="PF13102">
    <property type="entry name" value="Phage_int_SAM_5"/>
    <property type="match status" value="1"/>
</dbReference>
<feature type="domain" description="Phage integrase SAM-like" evidence="3">
    <location>
        <begin position="114"/>
        <end position="200"/>
    </location>
</feature>
<comment type="caution">
    <text evidence="4">The sequence shown here is derived from an EMBL/GenBank/DDBJ whole genome shotgun (WGS) entry which is preliminary data.</text>
</comment>
<dbReference type="GO" id="GO:0006310">
    <property type="term" value="P:DNA recombination"/>
    <property type="evidence" value="ECO:0007669"/>
    <property type="project" value="UniProtKB-KW"/>
</dbReference>
<dbReference type="OrthoDB" id="1493636at2"/>
<dbReference type="InterPro" id="IPR025269">
    <property type="entry name" value="SAM-like_dom"/>
</dbReference>
<evidence type="ECO:0000313" key="4">
    <source>
        <dbReference type="EMBL" id="RNA61437.1"/>
    </source>
</evidence>
<dbReference type="EMBL" id="QWIU01000002">
    <property type="protein sequence ID" value="RNA61437.1"/>
    <property type="molecule type" value="Genomic_DNA"/>
</dbReference>
<dbReference type="InterPro" id="IPR010998">
    <property type="entry name" value="Integrase_recombinase_N"/>
</dbReference>
<reference evidence="4 5" key="1">
    <citation type="submission" date="2018-08" db="EMBL/GenBank/DDBJ databases">
        <title>Chryseobacterium nematophagum: a novel matrix digesting pathogen of nematodes.</title>
        <authorList>
            <person name="Page A."/>
            <person name="Roberts M."/>
            <person name="Felix M.-A."/>
            <person name="Weir W."/>
        </authorList>
    </citation>
    <scope>NUCLEOTIDE SEQUENCE [LARGE SCALE GENOMIC DNA]</scope>
    <source>
        <strain evidence="4 5">JUb129</strain>
    </source>
</reference>
<evidence type="ECO:0000256" key="2">
    <source>
        <dbReference type="ARBA" id="ARBA00023172"/>
    </source>
</evidence>
<dbReference type="InterPro" id="IPR013762">
    <property type="entry name" value="Integrase-like_cat_sf"/>
</dbReference>
<keyword evidence="1" id="KW-0238">DNA-binding</keyword>
<dbReference type="GO" id="GO:0003677">
    <property type="term" value="F:DNA binding"/>
    <property type="evidence" value="ECO:0007669"/>
    <property type="project" value="UniProtKB-KW"/>
</dbReference>
<gene>
    <name evidence="4" type="ORF">D1631_05565</name>
</gene>
<evidence type="ECO:0000313" key="5">
    <source>
        <dbReference type="Proteomes" id="UP000278775"/>
    </source>
</evidence>
<organism evidence="4 5">
    <name type="scientific">Chryseobacterium nematophagum</name>
    <dbReference type="NCBI Taxonomy" id="2305228"/>
    <lineage>
        <taxon>Bacteria</taxon>
        <taxon>Pseudomonadati</taxon>
        <taxon>Bacteroidota</taxon>
        <taxon>Flavobacteriia</taxon>
        <taxon>Flavobacteriales</taxon>
        <taxon>Weeksellaceae</taxon>
        <taxon>Chryseobacterium group</taxon>
        <taxon>Chryseobacterium</taxon>
    </lineage>
</organism>